<feature type="chain" id="PRO_5040497653" description="DUF243 domain-containing protein" evidence="2">
    <location>
        <begin position="17"/>
        <end position="286"/>
    </location>
</feature>
<dbReference type="EMBL" id="OV121132">
    <property type="protein sequence ID" value="CAH0547681.1"/>
    <property type="molecule type" value="Genomic_DNA"/>
</dbReference>
<dbReference type="InterPro" id="IPR004145">
    <property type="entry name" value="DUF243"/>
</dbReference>
<protein>
    <recommendedName>
        <fullName evidence="3">DUF243 domain-containing protein</fullName>
    </recommendedName>
</protein>
<dbReference type="GO" id="GO:0062129">
    <property type="term" value="C:chitin-based extracellular matrix"/>
    <property type="evidence" value="ECO:0007669"/>
    <property type="project" value="TreeGrafter"/>
</dbReference>
<evidence type="ECO:0000256" key="2">
    <source>
        <dbReference type="SAM" id="SignalP"/>
    </source>
</evidence>
<dbReference type="GO" id="GO:0040003">
    <property type="term" value="P:chitin-based cuticle development"/>
    <property type="evidence" value="ECO:0007669"/>
    <property type="project" value="TreeGrafter"/>
</dbReference>
<evidence type="ECO:0000256" key="1">
    <source>
        <dbReference type="SAM" id="MobiDB-lite"/>
    </source>
</evidence>
<sequence length="286" mass="30493">MRPILLTLSLLGHVYGRPEPPVGYKYLAPLENNALGSSLSGSSLTQRTSSQNSVQFNSGFNSQSQSGYRYIAPALNSDKIGTQNTAQFHSGSSYDQSNGGYNYNAPSLNIATQNSAVPIGNINAPVGTQVFKHISYHVAPEEPEEVHQKTNLAAVQAQKHYKIIFIKAPTYNTAQSTLVQPQVLNEEKTLVYVLVKKPEAPEDLVISTPAPTQPSKPEVYFVKYKANKQQVATEGSSVGVGSGATGVQENFDSAAKSGSQSGTSGASGSVYGLPKYGPPNFKSGNY</sequence>
<evidence type="ECO:0000313" key="4">
    <source>
        <dbReference type="EMBL" id="CAH0547681.1"/>
    </source>
</evidence>
<evidence type="ECO:0000313" key="5">
    <source>
        <dbReference type="Proteomes" id="UP001154078"/>
    </source>
</evidence>
<organism evidence="4 5">
    <name type="scientific">Brassicogethes aeneus</name>
    <name type="common">Rape pollen beetle</name>
    <name type="synonym">Meligethes aeneus</name>
    <dbReference type="NCBI Taxonomy" id="1431903"/>
    <lineage>
        <taxon>Eukaryota</taxon>
        <taxon>Metazoa</taxon>
        <taxon>Ecdysozoa</taxon>
        <taxon>Arthropoda</taxon>
        <taxon>Hexapoda</taxon>
        <taxon>Insecta</taxon>
        <taxon>Pterygota</taxon>
        <taxon>Neoptera</taxon>
        <taxon>Endopterygota</taxon>
        <taxon>Coleoptera</taxon>
        <taxon>Polyphaga</taxon>
        <taxon>Cucujiformia</taxon>
        <taxon>Nitidulidae</taxon>
        <taxon>Meligethinae</taxon>
        <taxon>Brassicogethes</taxon>
    </lineage>
</organism>
<feature type="compositionally biased region" description="Low complexity" evidence="1">
    <location>
        <begin position="253"/>
        <end position="269"/>
    </location>
</feature>
<dbReference type="OrthoDB" id="6376010at2759"/>
<dbReference type="AlphaFoldDB" id="A0A9P0AT78"/>
<dbReference type="SMART" id="SM00690">
    <property type="entry name" value="DM5"/>
    <property type="match status" value="1"/>
</dbReference>
<feature type="region of interest" description="Disordered" evidence="1">
    <location>
        <begin position="38"/>
        <end position="58"/>
    </location>
</feature>
<keyword evidence="2" id="KW-0732">Signal</keyword>
<dbReference type="Proteomes" id="UP001154078">
    <property type="component" value="Chromosome 1"/>
</dbReference>
<dbReference type="PANTHER" id="PTHR31927">
    <property type="entry name" value="FI07246P-RELATED-RELATED"/>
    <property type="match status" value="1"/>
</dbReference>
<reference evidence="4" key="1">
    <citation type="submission" date="2021-12" db="EMBL/GenBank/DDBJ databases">
        <authorList>
            <person name="King R."/>
        </authorList>
    </citation>
    <scope>NUCLEOTIDE SEQUENCE</scope>
</reference>
<feature type="domain" description="DUF243" evidence="3">
    <location>
        <begin position="128"/>
        <end position="227"/>
    </location>
</feature>
<gene>
    <name evidence="4" type="ORF">MELIAE_LOCUS1625</name>
</gene>
<name>A0A9P0AT78_BRAAE</name>
<accession>A0A9P0AT78</accession>
<keyword evidence="5" id="KW-1185">Reference proteome</keyword>
<feature type="region of interest" description="Disordered" evidence="1">
    <location>
        <begin position="233"/>
        <end position="286"/>
    </location>
</feature>
<dbReference type="GO" id="GO:0008010">
    <property type="term" value="F:structural constituent of chitin-based larval cuticle"/>
    <property type="evidence" value="ECO:0007669"/>
    <property type="project" value="TreeGrafter"/>
</dbReference>
<evidence type="ECO:0000259" key="3">
    <source>
        <dbReference type="SMART" id="SM00690"/>
    </source>
</evidence>
<proteinExistence type="predicted"/>
<dbReference type="Pfam" id="PF03103">
    <property type="entry name" value="DUF243"/>
    <property type="match status" value="1"/>
</dbReference>
<feature type="signal peptide" evidence="2">
    <location>
        <begin position="1"/>
        <end position="16"/>
    </location>
</feature>